<evidence type="ECO:0000256" key="1">
    <source>
        <dbReference type="SAM" id="MobiDB-lite"/>
    </source>
</evidence>
<dbReference type="AlphaFoldDB" id="A0A8H4IKT2"/>
<gene>
    <name evidence="2" type="ORF">GTA08_BOTSDO09736</name>
</gene>
<proteinExistence type="predicted"/>
<keyword evidence="3" id="KW-1185">Reference proteome</keyword>
<reference evidence="2" key="1">
    <citation type="submission" date="2020-04" db="EMBL/GenBank/DDBJ databases">
        <title>Genome Assembly and Annotation of Botryosphaeria dothidea sdau 11-99, a Latent Pathogen of Apple Fruit Ring Rot in China.</title>
        <authorList>
            <person name="Yu C."/>
            <person name="Diao Y."/>
            <person name="Lu Q."/>
            <person name="Zhao J."/>
            <person name="Cui S."/>
            <person name="Peng C."/>
            <person name="He B."/>
            <person name="Liu H."/>
        </authorList>
    </citation>
    <scope>NUCLEOTIDE SEQUENCE [LARGE SCALE GENOMIC DNA]</scope>
    <source>
        <strain evidence="2">Sdau11-99</strain>
    </source>
</reference>
<evidence type="ECO:0000313" key="3">
    <source>
        <dbReference type="Proteomes" id="UP000572817"/>
    </source>
</evidence>
<sequence>MAQKQQQRQSSPQPDPGVGEGAGSGHSHPANEFWRFDRVSGHDRELCRLVTNVVPQLTRFHGAGADVCERAYREIWHAALRLPPLEDGERLRKEGWPGKRVIHFDSGDAWSHWL</sequence>
<dbReference type="EMBL" id="WWBZ02000073">
    <property type="protein sequence ID" value="KAF4302212.1"/>
    <property type="molecule type" value="Genomic_DNA"/>
</dbReference>
<evidence type="ECO:0000313" key="2">
    <source>
        <dbReference type="EMBL" id="KAF4302212.1"/>
    </source>
</evidence>
<feature type="compositionally biased region" description="Low complexity" evidence="1">
    <location>
        <begin position="1"/>
        <end position="12"/>
    </location>
</feature>
<protein>
    <submittedName>
        <fullName evidence="2">Uncharacterized protein</fullName>
    </submittedName>
</protein>
<feature type="region of interest" description="Disordered" evidence="1">
    <location>
        <begin position="1"/>
        <end position="32"/>
    </location>
</feature>
<organism evidence="2 3">
    <name type="scientific">Botryosphaeria dothidea</name>
    <dbReference type="NCBI Taxonomy" id="55169"/>
    <lineage>
        <taxon>Eukaryota</taxon>
        <taxon>Fungi</taxon>
        <taxon>Dikarya</taxon>
        <taxon>Ascomycota</taxon>
        <taxon>Pezizomycotina</taxon>
        <taxon>Dothideomycetes</taxon>
        <taxon>Dothideomycetes incertae sedis</taxon>
        <taxon>Botryosphaeriales</taxon>
        <taxon>Botryosphaeriaceae</taxon>
        <taxon>Botryosphaeria</taxon>
    </lineage>
</organism>
<name>A0A8H4IKT2_9PEZI</name>
<accession>A0A8H4IKT2</accession>
<comment type="caution">
    <text evidence="2">The sequence shown here is derived from an EMBL/GenBank/DDBJ whole genome shotgun (WGS) entry which is preliminary data.</text>
</comment>
<dbReference type="Proteomes" id="UP000572817">
    <property type="component" value="Unassembled WGS sequence"/>
</dbReference>